<name>A0A7C3SJ69_9BACT</name>
<dbReference type="EMBL" id="DTHB01000049">
    <property type="protein sequence ID" value="HGB15043.1"/>
    <property type="molecule type" value="Genomic_DNA"/>
</dbReference>
<evidence type="ECO:0000256" key="6">
    <source>
        <dbReference type="RuleBase" id="RU003869"/>
    </source>
</evidence>
<dbReference type="InterPro" id="IPR002358">
    <property type="entry name" value="Ribosomal_uL6_CS"/>
</dbReference>
<evidence type="ECO:0000256" key="1">
    <source>
        <dbReference type="ARBA" id="ARBA00022730"/>
    </source>
</evidence>
<dbReference type="GO" id="GO:0003735">
    <property type="term" value="F:structural constituent of ribosome"/>
    <property type="evidence" value="ECO:0007669"/>
    <property type="project" value="UniProtKB-UniRule"/>
</dbReference>
<dbReference type="HAMAP" id="MF_01365_B">
    <property type="entry name" value="Ribosomal_uL6_B"/>
    <property type="match status" value="1"/>
</dbReference>
<evidence type="ECO:0000256" key="2">
    <source>
        <dbReference type="ARBA" id="ARBA00022884"/>
    </source>
</evidence>
<dbReference type="PROSITE" id="PS00525">
    <property type="entry name" value="RIBOSOMAL_L6_1"/>
    <property type="match status" value="1"/>
</dbReference>
<evidence type="ECO:0000256" key="4">
    <source>
        <dbReference type="ARBA" id="ARBA00023274"/>
    </source>
</evidence>
<gene>
    <name evidence="5" type="primary">rplF</name>
    <name evidence="9" type="ORF">ENV62_07405</name>
</gene>
<keyword evidence="1 5" id="KW-0699">rRNA-binding</keyword>
<dbReference type="PIRSF" id="PIRSF002162">
    <property type="entry name" value="Ribosomal_L6"/>
    <property type="match status" value="1"/>
</dbReference>
<dbReference type="SUPFAM" id="SSF56053">
    <property type="entry name" value="Ribosomal protein L6"/>
    <property type="match status" value="2"/>
</dbReference>
<feature type="domain" description="Large ribosomal subunit protein uL6 alpha-beta" evidence="8">
    <location>
        <begin position="90"/>
        <end position="164"/>
    </location>
</feature>
<dbReference type="FunFam" id="3.90.930.12:FF:000002">
    <property type="entry name" value="50S ribosomal protein L6"/>
    <property type="match status" value="1"/>
</dbReference>
<evidence type="ECO:0000256" key="7">
    <source>
        <dbReference type="RuleBase" id="RU003870"/>
    </source>
</evidence>
<dbReference type="GO" id="GO:0002181">
    <property type="term" value="P:cytoplasmic translation"/>
    <property type="evidence" value="ECO:0007669"/>
    <property type="project" value="TreeGrafter"/>
</dbReference>
<dbReference type="Pfam" id="PF00347">
    <property type="entry name" value="Ribosomal_L6"/>
    <property type="match status" value="2"/>
</dbReference>
<accession>A0A7C3SJ69</accession>
<evidence type="ECO:0000313" key="9">
    <source>
        <dbReference type="EMBL" id="HGB15043.1"/>
    </source>
</evidence>
<proteinExistence type="inferred from homology"/>
<dbReference type="InterPro" id="IPR036789">
    <property type="entry name" value="Ribosomal_uL6-like_a/b-dom_sf"/>
</dbReference>
<dbReference type="GO" id="GO:0019843">
    <property type="term" value="F:rRNA binding"/>
    <property type="evidence" value="ECO:0007669"/>
    <property type="project" value="UniProtKB-UniRule"/>
</dbReference>
<sequence>MSRIGKKPIPLPQEVKVQVTPSTLTVSGPLGTLSRPLPPRVTLEVKDAQILVKPVDDSRHSKAYWGLARTLVDNMVTGVSQGFTRALELVGTGYKVESKGDSLVFSIGYSNPVVFPLPMGITATVEKATRLTLRGADKELLGQTAANIRSLRPPDVYKGKGIRYAGEVLRRKVGKAGAR</sequence>
<dbReference type="PRINTS" id="PR00059">
    <property type="entry name" value="RIBOSOMALL6"/>
</dbReference>
<dbReference type="InterPro" id="IPR019906">
    <property type="entry name" value="Ribosomal_uL6_bac-type"/>
</dbReference>
<comment type="function">
    <text evidence="5 7">This protein binds to the 23S rRNA, and is important in its secondary structure. It is located near the subunit interface in the base of the L7/L12 stalk, and near the tRNA binding site of the peptidyltransferase center.</text>
</comment>
<organism evidence="9">
    <name type="scientific">Desulfobacca acetoxidans</name>
    <dbReference type="NCBI Taxonomy" id="60893"/>
    <lineage>
        <taxon>Bacteria</taxon>
        <taxon>Pseudomonadati</taxon>
        <taxon>Thermodesulfobacteriota</taxon>
        <taxon>Desulfobaccia</taxon>
        <taxon>Desulfobaccales</taxon>
        <taxon>Desulfobaccaceae</taxon>
        <taxon>Desulfobacca</taxon>
    </lineage>
</organism>
<keyword evidence="4 5" id="KW-0687">Ribonucleoprotein</keyword>
<dbReference type="Gene3D" id="3.90.930.12">
    <property type="entry name" value="Ribosomal protein L6, alpha-beta domain"/>
    <property type="match status" value="2"/>
</dbReference>
<comment type="caution">
    <text evidence="9">The sequence shown here is derived from an EMBL/GenBank/DDBJ whole genome shotgun (WGS) entry which is preliminary data.</text>
</comment>
<dbReference type="PANTHER" id="PTHR11655">
    <property type="entry name" value="60S/50S RIBOSOMAL PROTEIN L6/L9"/>
    <property type="match status" value="1"/>
</dbReference>
<dbReference type="InterPro" id="IPR000702">
    <property type="entry name" value="Ribosomal_uL6-like"/>
</dbReference>
<comment type="subunit">
    <text evidence="5">Part of the 50S ribosomal subunit.</text>
</comment>
<protein>
    <recommendedName>
        <fullName evidence="5">Large ribosomal subunit protein uL6</fullName>
    </recommendedName>
</protein>
<dbReference type="InterPro" id="IPR020040">
    <property type="entry name" value="Ribosomal_uL6_a/b-dom"/>
</dbReference>
<keyword evidence="3 5" id="KW-0689">Ribosomal protein</keyword>
<comment type="similarity">
    <text evidence="5 6">Belongs to the universal ribosomal protein uL6 family.</text>
</comment>
<reference evidence="9" key="1">
    <citation type="journal article" date="2020" name="mSystems">
        <title>Genome- and Community-Level Interaction Insights into Carbon Utilization and Element Cycling Functions of Hydrothermarchaeota in Hydrothermal Sediment.</title>
        <authorList>
            <person name="Zhou Z."/>
            <person name="Liu Y."/>
            <person name="Xu W."/>
            <person name="Pan J."/>
            <person name="Luo Z.H."/>
            <person name="Li M."/>
        </authorList>
    </citation>
    <scope>NUCLEOTIDE SEQUENCE [LARGE SCALE GENOMIC DNA]</scope>
    <source>
        <strain evidence="9">SpSt-776</strain>
    </source>
</reference>
<evidence type="ECO:0000256" key="5">
    <source>
        <dbReference type="HAMAP-Rule" id="MF_01365"/>
    </source>
</evidence>
<dbReference type="GO" id="GO:0022625">
    <property type="term" value="C:cytosolic large ribosomal subunit"/>
    <property type="evidence" value="ECO:0007669"/>
    <property type="project" value="UniProtKB-UniRule"/>
</dbReference>
<dbReference type="AlphaFoldDB" id="A0A7C3SJ69"/>
<evidence type="ECO:0000259" key="8">
    <source>
        <dbReference type="Pfam" id="PF00347"/>
    </source>
</evidence>
<dbReference type="PANTHER" id="PTHR11655:SF14">
    <property type="entry name" value="LARGE RIBOSOMAL SUBUNIT PROTEIN UL6M"/>
    <property type="match status" value="1"/>
</dbReference>
<dbReference type="NCBIfam" id="TIGR03654">
    <property type="entry name" value="L6_bact"/>
    <property type="match status" value="1"/>
</dbReference>
<keyword evidence="2 5" id="KW-0694">RNA-binding</keyword>
<feature type="domain" description="Large ribosomal subunit protein uL6 alpha-beta" evidence="8">
    <location>
        <begin position="12"/>
        <end position="82"/>
    </location>
</feature>
<evidence type="ECO:0000256" key="3">
    <source>
        <dbReference type="ARBA" id="ARBA00022980"/>
    </source>
</evidence>